<evidence type="ECO:0000313" key="3">
    <source>
        <dbReference type="Proteomes" id="UP000184164"/>
    </source>
</evidence>
<organism evidence="2 3">
    <name type="scientific">Mariniphaga anaerophila</name>
    <dbReference type="NCBI Taxonomy" id="1484053"/>
    <lineage>
        <taxon>Bacteria</taxon>
        <taxon>Pseudomonadati</taxon>
        <taxon>Bacteroidota</taxon>
        <taxon>Bacteroidia</taxon>
        <taxon>Marinilabiliales</taxon>
        <taxon>Prolixibacteraceae</taxon>
        <taxon>Mariniphaga</taxon>
    </lineage>
</organism>
<reference evidence="2 3" key="1">
    <citation type="submission" date="2016-11" db="EMBL/GenBank/DDBJ databases">
        <authorList>
            <person name="Jaros S."/>
            <person name="Januszkiewicz K."/>
            <person name="Wedrychowicz H."/>
        </authorList>
    </citation>
    <scope>NUCLEOTIDE SEQUENCE [LARGE SCALE GENOMIC DNA]</scope>
    <source>
        <strain evidence="2 3">DSM 26910</strain>
    </source>
</reference>
<dbReference type="SUPFAM" id="SSF82693">
    <property type="entry name" value="Multidrug efflux transporter AcrB pore domain, PN1, PN2, PC1 and PC2 subdomains"/>
    <property type="match status" value="2"/>
</dbReference>
<dbReference type="Proteomes" id="UP000184164">
    <property type="component" value="Unassembled WGS sequence"/>
</dbReference>
<evidence type="ECO:0000313" key="2">
    <source>
        <dbReference type="EMBL" id="SHF05103.1"/>
    </source>
</evidence>
<dbReference type="Pfam" id="PF00873">
    <property type="entry name" value="ACR_tran"/>
    <property type="match status" value="1"/>
</dbReference>
<feature type="transmembrane region" description="Helical" evidence="1">
    <location>
        <begin position="12"/>
        <end position="32"/>
    </location>
</feature>
<dbReference type="GO" id="GO:0042910">
    <property type="term" value="F:xenobiotic transmembrane transporter activity"/>
    <property type="evidence" value="ECO:0007669"/>
    <property type="project" value="TreeGrafter"/>
</dbReference>
<feature type="transmembrane region" description="Helical" evidence="1">
    <location>
        <begin position="1008"/>
        <end position="1038"/>
    </location>
</feature>
<name>A0A1M4YHI6_9BACT</name>
<dbReference type="SUPFAM" id="SSF82714">
    <property type="entry name" value="Multidrug efflux transporter AcrB TolC docking domain, DN and DC subdomains"/>
    <property type="match status" value="1"/>
</dbReference>
<dbReference type="GO" id="GO:0005886">
    <property type="term" value="C:plasma membrane"/>
    <property type="evidence" value="ECO:0007669"/>
    <property type="project" value="TreeGrafter"/>
</dbReference>
<dbReference type="Gene3D" id="3.30.70.1430">
    <property type="entry name" value="Multidrug efflux transporter AcrB pore domain"/>
    <property type="match status" value="2"/>
</dbReference>
<feature type="transmembrane region" description="Helical" evidence="1">
    <location>
        <begin position="463"/>
        <end position="490"/>
    </location>
</feature>
<dbReference type="PRINTS" id="PR00702">
    <property type="entry name" value="ACRIFLAVINRP"/>
</dbReference>
<evidence type="ECO:0000256" key="1">
    <source>
        <dbReference type="SAM" id="Phobius"/>
    </source>
</evidence>
<dbReference type="InterPro" id="IPR027463">
    <property type="entry name" value="AcrB_DN_DC_subdom"/>
</dbReference>
<dbReference type="EMBL" id="FQUM01000003">
    <property type="protein sequence ID" value="SHF05103.1"/>
    <property type="molecule type" value="Genomic_DNA"/>
</dbReference>
<dbReference type="PANTHER" id="PTHR32063:SF18">
    <property type="entry name" value="CATION EFFLUX SYSTEM PROTEIN"/>
    <property type="match status" value="1"/>
</dbReference>
<proteinExistence type="predicted"/>
<feature type="transmembrane region" description="Helical" evidence="1">
    <location>
        <begin position="360"/>
        <end position="381"/>
    </location>
</feature>
<feature type="transmembrane region" description="Helical" evidence="1">
    <location>
        <begin position="432"/>
        <end position="451"/>
    </location>
</feature>
<feature type="transmembrane region" description="Helical" evidence="1">
    <location>
        <begin position="335"/>
        <end position="353"/>
    </location>
</feature>
<dbReference type="SUPFAM" id="SSF82866">
    <property type="entry name" value="Multidrug efflux transporter AcrB transmembrane domain"/>
    <property type="match status" value="2"/>
</dbReference>
<dbReference type="InterPro" id="IPR001036">
    <property type="entry name" value="Acrflvin-R"/>
</dbReference>
<dbReference type="AlphaFoldDB" id="A0A1M4YHI6"/>
<feature type="transmembrane region" description="Helical" evidence="1">
    <location>
        <begin position="519"/>
        <end position="540"/>
    </location>
</feature>
<dbReference type="PANTHER" id="PTHR32063">
    <property type="match status" value="1"/>
</dbReference>
<dbReference type="RefSeq" id="WP_073000457.1">
    <property type="nucleotide sequence ID" value="NZ_FQUM01000003.1"/>
</dbReference>
<dbReference type="OrthoDB" id="9798415at2"/>
<accession>A0A1M4YHI6</accession>
<dbReference type="Gene3D" id="3.30.70.1440">
    <property type="entry name" value="Multidrug efflux transporter AcrB pore domain"/>
    <property type="match status" value="1"/>
</dbReference>
<keyword evidence="1" id="KW-1133">Transmembrane helix</keyword>
<feature type="transmembrane region" description="Helical" evidence="1">
    <location>
        <begin position="387"/>
        <end position="411"/>
    </location>
</feature>
<dbReference type="Gene3D" id="3.30.70.1320">
    <property type="entry name" value="Multidrug efflux transporter AcrB pore domain like"/>
    <property type="match status" value="1"/>
</dbReference>
<dbReference type="STRING" id="1484053.SAMN05444274_103353"/>
<dbReference type="Gene3D" id="1.20.1640.10">
    <property type="entry name" value="Multidrug efflux transporter AcrB transmembrane domain"/>
    <property type="match status" value="2"/>
</dbReference>
<feature type="transmembrane region" description="Helical" evidence="1">
    <location>
        <begin position="911"/>
        <end position="929"/>
    </location>
</feature>
<feature type="transmembrane region" description="Helical" evidence="1">
    <location>
        <begin position="935"/>
        <end position="958"/>
    </location>
</feature>
<keyword evidence="1" id="KW-0472">Membrane</keyword>
<protein>
    <submittedName>
        <fullName evidence="2">Multidrug efflux pump subunit AcrB</fullName>
    </submittedName>
</protein>
<feature type="transmembrane region" description="Helical" evidence="1">
    <location>
        <begin position="986"/>
        <end position="1002"/>
    </location>
</feature>
<dbReference type="Gene3D" id="3.30.2090.10">
    <property type="entry name" value="Multidrug efflux transporter AcrB TolC docking domain, DN and DC subdomains"/>
    <property type="match status" value="2"/>
</dbReference>
<keyword evidence="1" id="KW-0812">Transmembrane</keyword>
<gene>
    <name evidence="2" type="ORF">SAMN05444274_103353</name>
</gene>
<keyword evidence="3" id="KW-1185">Reference proteome</keyword>
<sequence length="1052" mass="117105">MYLTELTFRRKAIIWFILFCMVAGGVLAFRSISKLEDPELKVMMSQIVTIYPGATAHEVEMQVTHVIEEELSTLGDVETIRSKSMPNLSIVTVMLELTVPQQEIEQRWDFLRRRMSEVVDKLPKGVQKPMVYDNFGDVYGMFYAMTGDGYSYKEMNKMAQFVKREMAAVKGVARVEVFGKQQPVTEIVFNPSKMGELGVYPFQVIAALQGENAAIYPGSLQTGNQLLNISVNGKIASASDVANVIIKGLDGSLFKISDIAQVNEVYTEPPRNNMHLNNKDAIAISLSMESGENIVEVGKRVEKRLEELKKDIPAGYEFEKVFFQPDLVKHAIGGFMWNLVASVLIVILVLMLSMGFRSGFIIGTGLLLTILATFPILLAAGGTLQRISLGAFIVAMGMLVDNAIVVIDGILVDLKKGVKRKKALVQPATRTAWPLFGATFIAVAAFLPVYLSKDAAGTYARDLFVVLCISLFISWALAMTQVPLFSEMLLKKKKKDKKTKELYQGWGYKKFRNILGLMLRYKTVTLIVAVLLLAVAAFNFQNIKKTFFPDFNYNQVYIEYRLPADTGPQKVNADLKQITDYFLSLKEVKQVVTSHGQTPTRYCLVRPMGEAADNYGELIVDFEDYETMIRMKPVLSDYLHNNFPDARTRIRKYNLSIKASHTVEVEFTGPDPAVLRNLSARAQEIFRNNPYADPYTIEDDWEPMGQAMVADYMQQSARRAGASRSDVGNAILAATDGLPIGEYFEGQTRVGIVMKLRNADGSKIENLDDIPVWSMMPNLAGVDESTIQELLTGIKSIDDLTGELVSPVPLSAVTRGVNLEWQEQVIRRVNGQRGLQVQCEPLDGYSPELVRATMLDEIKSIPLPDGYKAVWVGEHELQGDALHNIFSYLPISIMLIILTLILLFNDFRKPLIVISCIPMAFVGIVPGMIVTGQPFTFMAIIGSFGLMGMIVKNAIVLLDEVENLIAEGVEKYYAVINATISRTRPVLLASFTTILGMIPLLSDPMYSSMAVAIISGLLVGTVITLLFVPILYAAFYGVKKIKEPEKRREIQS</sequence>
<feature type="transmembrane region" description="Helical" evidence="1">
    <location>
        <begin position="885"/>
        <end position="904"/>
    </location>
</feature>